<gene>
    <name evidence="6" type="primary">solA</name>
    <name evidence="6" type="ORF">GCM10017577_47750</name>
</gene>
<dbReference type="InterPro" id="IPR006076">
    <property type="entry name" value="FAD-dep_OxRdtase"/>
</dbReference>
<keyword evidence="2" id="KW-0285">Flavoprotein</keyword>
<dbReference type="NCBIfam" id="NF008425">
    <property type="entry name" value="PRK11259.1"/>
    <property type="match status" value="1"/>
</dbReference>
<keyword evidence="7" id="KW-1185">Reference proteome</keyword>
<comment type="cofactor">
    <cofactor evidence="1">
        <name>FAD</name>
        <dbReference type="ChEBI" id="CHEBI:57692"/>
    </cofactor>
</comment>
<dbReference type="SUPFAM" id="SSF54373">
    <property type="entry name" value="FAD-linked reductases, C-terminal domain"/>
    <property type="match status" value="1"/>
</dbReference>
<dbReference type="Pfam" id="PF01266">
    <property type="entry name" value="DAO"/>
    <property type="match status" value="1"/>
</dbReference>
<evidence type="ECO:0000259" key="5">
    <source>
        <dbReference type="Pfam" id="PF01266"/>
    </source>
</evidence>
<evidence type="ECO:0000256" key="1">
    <source>
        <dbReference type="ARBA" id="ARBA00001974"/>
    </source>
</evidence>
<dbReference type="PANTHER" id="PTHR10961">
    <property type="entry name" value="PEROXISOMAL SARCOSINE OXIDASE"/>
    <property type="match status" value="1"/>
</dbReference>
<dbReference type="Proteomes" id="UP001143463">
    <property type="component" value="Unassembled WGS sequence"/>
</dbReference>
<evidence type="ECO:0000256" key="3">
    <source>
        <dbReference type="ARBA" id="ARBA00022827"/>
    </source>
</evidence>
<name>A0A9W6NYD0_9PSEU</name>
<organism evidence="6 7">
    <name type="scientific">Pseudonocardia halophobica</name>
    <dbReference type="NCBI Taxonomy" id="29401"/>
    <lineage>
        <taxon>Bacteria</taxon>
        <taxon>Bacillati</taxon>
        <taxon>Actinomycetota</taxon>
        <taxon>Actinomycetes</taxon>
        <taxon>Pseudonocardiales</taxon>
        <taxon>Pseudonocardiaceae</taxon>
        <taxon>Pseudonocardia</taxon>
    </lineage>
</organism>
<proteinExistence type="predicted"/>
<accession>A0A9W6NYD0</accession>
<dbReference type="GO" id="GO:0050660">
    <property type="term" value="F:flavin adenine dinucleotide binding"/>
    <property type="evidence" value="ECO:0007669"/>
    <property type="project" value="InterPro"/>
</dbReference>
<dbReference type="InterPro" id="IPR036188">
    <property type="entry name" value="FAD/NAD-bd_sf"/>
</dbReference>
<sequence>MSTRYDAVVVGLGAFGSQALWALARRGLRVAGIEQFPLGHALGSSHGVTRLFRVACLEHPGLVPLAQRSLALWRELEDTACTPLLDQTGGLMAGPPSGRAVGGTRRAAAAHHLDIEDLTVEQLRDRFPQHAGLPDHYEGVWDPGAGVLRPEAAIGAALDAARALGATVLEGVRVTGLTDGGVATALGTVHAEQVVVTAGPWLSDLVPQVATTVRRVPLTWFGTRPGYDPAAFDLKAFPVFIRHYDDERTIWGHGAALGEPAKVGLSPDPDQQPAVHPDTIDRSVDAATDWARLGTVLKRTLPGLDPTPAKARPCMITMSADGQFVVGRLPGRERVVVAGGCSGHGFKHASGVGDVVARIVADENQVLDAAFLDPARFS</sequence>
<keyword evidence="3" id="KW-0274">FAD</keyword>
<evidence type="ECO:0000313" key="7">
    <source>
        <dbReference type="Proteomes" id="UP001143463"/>
    </source>
</evidence>
<dbReference type="EMBL" id="BSFQ01000023">
    <property type="protein sequence ID" value="GLL13631.1"/>
    <property type="molecule type" value="Genomic_DNA"/>
</dbReference>
<dbReference type="GO" id="GO:0008115">
    <property type="term" value="F:sarcosine oxidase activity"/>
    <property type="evidence" value="ECO:0007669"/>
    <property type="project" value="TreeGrafter"/>
</dbReference>
<evidence type="ECO:0000256" key="4">
    <source>
        <dbReference type="ARBA" id="ARBA00023002"/>
    </source>
</evidence>
<dbReference type="Gene3D" id="3.50.50.60">
    <property type="entry name" value="FAD/NAD(P)-binding domain"/>
    <property type="match status" value="1"/>
</dbReference>
<comment type="caution">
    <text evidence="6">The sequence shown here is derived from an EMBL/GenBank/DDBJ whole genome shotgun (WGS) entry which is preliminary data.</text>
</comment>
<feature type="domain" description="FAD dependent oxidoreductase" evidence="5">
    <location>
        <begin position="6"/>
        <end position="358"/>
    </location>
</feature>
<keyword evidence="4" id="KW-0560">Oxidoreductase</keyword>
<reference evidence="6" key="1">
    <citation type="journal article" date="2014" name="Int. J. Syst. Evol. Microbiol.">
        <title>Complete genome sequence of Corynebacterium casei LMG S-19264T (=DSM 44701T), isolated from a smear-ripened cheese.</title>
        <authorList>
            <consortium name="US DOE Joint Genome Institute (JGI-PGF)"/>
            <person name="Walter F."/>
            <person name="Albersmeier A."/>
            <person name="Kalinowski J."/>
            <person name="Ruckert C."/>
        </authorList>
    </citation>
    <scope>NUCLEOTIDE SEQUENCE</scope>
    <source>
        <strain evidence="6">VKM Ac-1069</strain>
    </source>
</reference>
<dbReference type="InterPro" id="IPR045170">
    <property type="entry name" value="MTOX"/>
</dbReference>
<reference evidence="6" key="2">
    <citation type="submission" date="2023-01" db="EMBL/GenBank/DDBJ databases">
        <authorList>
            <person name="Sun Q."/>
            <person name="Evtushenko L."/>
        </authorList>
    </citation>
    <scope>NUCLEOTIDE SEQUENCE</scope>
    <source>
        <strain evidence="6">VKM Ac-1069</strain>
    </source>
</reference>
<dbReference type="Gene3D" id="3.30.9.10">
    <property type="entry name" value="D-Amino Acid Oxidase, subunit A, domain 2"/>
    <property type="match status" value="1"/>
</dbReference>
<evidence type="ECO:0000256" key="2">
    <source>
        <dbReference type="ARBA" id="ARBA00022630"/>
    </source>
</evidence>
<protein>
    <submittedName>
        <fullName evidence="6">N-methyltryptophan oxidase</fullName>
    </submittedName>
</protein>
<dbReference type="SUPFAM" id="SSF51905">
    <property type="entry name" value="FAD/NAD(P)-binding domain"/>
    <property type="match status" value="1"/>
</dbReference>
<dbReference type="RefSeq" id="WP_037049708.1">
    <property type="nucleotide sequence ID" value="NZ_BAAAUZ010000040.1"/>
</dbReference>
<evidence type="ECO:0000313" key="6">
    <source>
        <dbReference type="EMBL" id="GLL13631.1"/>
    </source>
</evidence>
<dbReference type="AlphaFoldDB" id="A0A9W6NYD0"/>
<dbReference type="PANTHER" id="PTHR10961:SF7">
    <property type="entry name" value="FAD DEPENDENT OXIDOREDUCTASE DOMAIN-CONTAINING PROTEIN"/>
    <property type="match status" value="1"/>
</dbReference>